<proteinExistence type="predicted"/>
<sequence length="107" mass="11475">MASAAPRMVVAAAIGVLLLLCLSPQLTAAARASSAHDDVLQFETQEPLLREVTSHDLAKPLGSWAVAPCSPRCEACKAVCVSDCRGDSKGYCFEQCLFNDRCYSYGF</sequence>
<dbReference type="OrthoDB" id="10468081at2759"/>
<dbReference type="EMBL" id="CM003536">
    <property type="protein sequence ID" value="RCV41046.1"/>
    <property type="molecule type" value="Genomic_DNA"/>
</dbReference>
<organism evidence="2">
    <name type="scientific">Setaria italica</name>
    <name type="common">Foxtail millet</name>
    <name type="synonym">Panicum italicum</name>
    <dbReference type="NCBI Taxonomy" id="4555"/>
    <lineage>
        <taxon>Eukaryota</taxon>
        <taxon>Viridiplantae</taxon>
        <taxon>Streptophyta</taxon>
        <taxon>Embryophyta</taxon>
        <taxon>Tracheophyta</taxon>
        <taxon>Spermatophyta</taxon>
        <taxon>Magnoliopsida</taxon>
        <taxon>Liliopsida</taxon>
        <taxon>Poales</taxon>
        <taxon>Poaceae</taxon>
        <taxon>PACMAD clade</taxon>
        <taxon>Panicoideae</taxon>
        <taxon>Panicodae</taxon>
        <taxon>Paniceae</taxon>
        <taxon>Cenchrinae</taxon>
        <taxon>Setaria</taxon>
    </lineage>
</organism>
<reference evidence="2" key="2">
    <citation type="submission" date="2015-07" db="EMBL/GenBank/DDBJ databases">
        <authorList>
            <person name="Noorani M."/>
        </authorList>
    </citation>
    <scope>NUCLEOTIDE SEQUENCE</scope>
    <source>
        <strain evidence="2">Yugu1</strain>
    </source>
</reference>
<feature type="signal peptide" evidence="1">
    <location>
        <begin position="1"/>
        <end position="29"/>
    </location>
</feature>
<name>A0A368SF25_SETIT</name>
<evidence type="ECO:0000256" key="1">
    <source>
        <dbReference type="SAM" id="SignalP"/>
    </source>
</evidence>
<evidence type="ECO:0000313" key="2">
    <source>
        <dbReference type="EMBL" id="RCV41046.1"/>
    </source>
</evidence>
<keyword evidence="1" id="KW-0732">Signal</keyword>
<reference evidence="2" key="1">
    <citation type="journal article" date="2012" name="Nat. Biotechnol.">
        <title>Reference genome sequence of the model plant Setaria.</title>
        <authorList>
            <person name="Bennetzen J.L."/>
            <person name="Schmutz J."/>
            <person name="Wang H."/>
            <person name="Percifield R."/>
            <person name="Hawkins J."/>
            <person name="Pontaroli A.C."/>
            <person name="Estep M."/>
            <person name="Feng L."/>
            <person name="Vaughn J.N."/>
            <person name="Grimwood J."/>
            <person name="Jenkins J."/>
            <person name="Barry K."/>
            <person name="Lindquist E."/>
            <person name="Hellsten U."/>
            <person name="Deshpande S."/>
            <person name="Wang X."/>
            <person name="Wu X."/>
            <person name="Mitros T."/>
            <person name="Triplett J."/>
            <person name="Yang X."/>
            <person name="Ye C.Y."/>
            <person name="Mauro-Herrera M."/>
            <person name="Wang L."/>
            <person name="Li P."/>
            <person name="Sharma M."/>
            <person name="Sharma R."/>
            <person name="Ronald P.C."/>
            <person name="Panaud O."/>
            <person name="Kellogg E.A."/>
            <person name="Brutnell T.P."/>
            <person name="Doust A.N."/>
            <person name="Tuskan G.A."/>
            <person name="Rokhsar D."/>
            <person name="Devos K.M."/>
        </authorList>
    </citation>
    <scope>NUCLEOTIDE SEQUENCE [LARGE SCALE GENOMIC DNA]</scope>
    <source>
        <strain evidence="2">Yugu1</strain>
    </source>
</reference>
<accession>A0A368SF25</accession>
<protein>
    <submittedName>
        <fullName evidence="2">Uncharacterized protein</fullName>
    </submittedName>
</protein>
<dbReference type="AlphaFoldDB" id="A0A368SF25"/>
<feature type="chain" id="PRO_5016579042" evidence="1">
    <location>
        <begin position="30"/>
        <end position="107"/>
    </location>
</feature>
<gene>
    <name evidence="2" type="ORF">SETIT_9G104600v2</name>
</gene>